<dbReference type="HOGENOM" id="CLU_028548_0_0_1"/>
<feature type="region of interest" description="Disordered" evidence="1">
    <location>
        <begin position="526"/>
        <end position="608"/>
    </location>
</feature>
<feature type="domain" description="DUF7587" evidence="2">
    <location>
        <begin position="34"/>
        <end position="196"/>
    </location>
</feature>
<dbReference type="VEuPathDB" id="FungiDB:PLEOSDRAFT_1098960"/>
<evidence type="ECO:0000259" key="2">
    <source>
        <dbReference type="Pfam" id="PF24494"/>
    </source>
</evidence>
<dbReference type="Proteomes" id="UP000027073">
    <property type="component" value="Unassembled WGS sequence"/>
</dbReference>
<sequence>MDSTDALNLLTPSSTSLPQYGFSDTIEFSRLFKKNPFLFRVYTPKERSPFADDTDPYFLAPKYNEAYSESPKNLSPVDSPTKSLLPAYAEVIRHLDWTTRSSSPFISTSFSFVWAIWEGLRRYHTNVKHDVHIAIINAEDVAHHAFTAAEILASARPAERHVKHRKWQQYCQESQMVLVYGSIPTTAVYNSVPLLDILEKLPSYFLHSENTPVYTAPFTTPLDRVAWNYTNRKLSYRQFCREMSTRFQQLPLETRLRDTTAGSVRLAAAFVSPWFHGTIPVDFSGSVRVLTKLALVISQWPGQWWSRDHYAEISHVVQAITVVLAEQVRDSLKSGALDNTLESWTLEEIPEGMQPTTFEMSPKTSAGQETISIAPTPSDAKLRESDSTDVPSVLESEEATDTIRPIIDKIAIQIPISAGIDDLATPRPPPSAIYNKTPTSLHDVLRAANILAHEKSYYTASDMDSQRSRRLSSSSITSSQHTLEESILSDSDTIACDDDEVIHNHHRKLSEDLSATTSMPLQLIDEDPESASEHESDSEPEEEDSCMDSCPESEPAVAEVAEELVPSPSAEPMDELNADDWTVVSPVSAAPHDESAEETNKRTRGDGPSALETASYALTCFLIGSFITLCVLSPHRRALAHLT</sequence>
<evidence type="ECO:0000313" key="3">
    <source>
        <dbReference type="EMBL" id="KDQ32975.1"/>
    </source>
</evidence>
<name>A0A067P167_PLEO1</name>
<dbReference type="InParanoid" id="A0A067P167"/>
<protein>
    <recommendedName>
        <fullName evidence="2">DUF7587 domain-containing protein</fullName>
    </recommendedName>
</protein>
<feature type="region of interest" description="Disordered" evidence="1">
    <location>
        <begin position="460"/>
        <end position="486"/>
    </location>
</feature>
<evidence type="ECO:0000256" key="1">
    <source>
        <dbReference type="SAM" id="MobiDB-lite"/>
    </source>
</evidence>
<dbReference type="STRING" id="1137138.A0A067P167"/>
<dbReference type="AlphaFoldDB" id="A0A067P167"/>
<evidence type="ECO:0000313" key="4">
    <source>
        <dbReference type="Proteomes" id="UP000027073"/>
    </source>
</evidence>
<dbReference type="EMBL" id="KL198004">
    <property type="protein sequence ID" value="KDQ32975.1"/>
    <property type="molecule type" value="Genomic_DNA"/>
</dbReference>
<reference evidence="4" key="1">
    <citation type="journal article" date="2014" name="Proc. Natl. Acad. Sci. U.S.A.">
        <title>Extensive sampling of basidiomycete genomes demonstrates inadequacy of the white-rot/brown-rot paradigm for wood decay fungi.</title>
        <authorList>
            <person name="Riley R."/>
            <person name="Salamov A.A."/>
            <person name="Brown D.W."/>
            <person name="Nagy L.G."/>
            <person name="Floudas D."/>
            <person name="Held B.W."/>
            <person name="Levasseur A."/>
            <person name="Lombard V."/>
            <person name="Morin E."/>
            <person name="Otillar R."/>
            <person name="Lindquist E.A."/>
            <person name="Sun H."/>
            <person name="LaButti K.M."/>
            <person name="Schmutz J."/>
            <person name="Jabbour D."/>
            <person name="Luo H."/>
            <person name="Baker S.E."/>
            <person name="Pisabarro A.G."/>
            <person name="Walton J.D."/>
            <person name="Blanchette R.A."/>
            <person name="Henrissat B."/>
            <person name="Martin F."/>
            <person name="Cullen D."/>
            <person name="Hibbett D.S."/>
            <person name="Grigoriev I.V."/>
        </authorList>
    </citation>
    <scope>NUCLEOTIDE SEQUENCE [LARGE SCALE GENOMIC DNA]</scope>
    <source>
        <strain evidence="4">PC15</strain>
    </source>
</reference>
<organism evidence="3 4">
    <name type="scientific">Pleurotus ostreatus (strain PC15)</name>
    <name type="common">Oyster mushroom</name>
    <dbReference type="NCBI Taxonomy" id="1137138"/>
    <lineage>
        <taxon>Eukaryota</taxon>
        <taxon>Fungi</taxon>
        <taxon>Dikarya</taxon>
        <taxon>Basidiomycota</taxon>
        <taxon>Agaricomycotina</taxon>
        <taxon>Agaricomycetes</taxon>
        <taxon>Agaricomycetidae</taxon>
        <taxon>Agaricales</taxon>
        <taxon>Pleurotineae</taxon>
        <taxon>Pleurotaceae</taxon>
        <taxon>Pleurotus</taxon>
    </lineage>
</organism>
<accession>A0A067P167</accession>
<proteinExistence type="predicted"/>
<feature type="region of interest" description="Disordered" evidence="1">
    <location>
        <begin position="378"/>
        <end position="397"/>
    </location>
</feature>
<dbReference type="Pfam" id="PF24494">
    <property type="entry name" value="DUF7587"/>
    <property type="match status" value="1"/>
</dbReference>
<feature type="compositionally biased region" description="Basic and acidic residues" evidence="1">
    <location>
        <begin position="591"/>
        <end position="605"/>
    </location>
</feature>
<feature type="compositionally biased region" description="Low complexity" evidence="1">
    <location>
        <begin position="547"/>
        <end position="568"/>
    </location>
</feature>
<dbReference type="InterPro" id="IPR056009">
    <property type="entry name" value="DUF7587"/>
</dbReference>
<dbReference type="OrthoDB" id="3359845at2759"/>
<gene>
    <name evidence="3" type="ORF">PLEOSDRAFT_1098960</name>
</gene>